<evidence type="ECO:0000313" key="3">
    <source>
        <dbReference type="Proteomes" id="UP000638981"/>
    </source>
</evidence>
<proteinExistence type="predicted"/>
<evidence type="ECO:0000256" key="1">
    <source>
        <dbReference type="SAM" id="MobiDB-lite"/>
    </source>
</evidence>
<evidence type="ECO:0000313" key="2">
    <source>
        <dbReference type="EMBL" id="GHC64687.1"/>
    </source>
</evidence>
<keyword evidence="3" id="KW-1185">Reference proteome</keyword>
<feature type="region of interest" description="Disordered" evidence="1">
    <location>
        <begin position="107"/>
        <end position="136"/>
    </location>
</feature>
<dbReference type="EMBL" id="BMYJ01000011">
    <property type="protein sequence ID" value="GHC64687.1"/>
    <property type="molecule type" value="Genomic_DNA"/>
</dbReference>
<gene>
    <name evidence="2" type="ORF">GCM10007315_31470</name>
</gene>
<sequence length="268" mass="27296">MFRFLKNLRKEPEMANAIANPSAQLDSDLLSAEEILGTVEKDAEVALEAPLTAAAANVRQAAANAKNAGKTVLTGEINPPPAPPVSVLSAYRQRNMAPRVNLAVDNAAPSSNYPRPLGGSPLTGGPVAPGGPTDTSALNQSVVQSIQFTNAQAIDAATAMIVTPADQMIGQAAGLAALSSAQYYDSMTKVVLAAQTRILQKITQDVVDENYLPALEDSGILAVTEILLAGAMAVAAAGGAMEAASAGFAIGQLNKASAANPVPPMPQG</sequence>
<accession>A0A918TW47</accession>
<protein>
    <submittedName>
        <fullName evidence="2">Uncharacterized protein</fullName>
    </submittedName>
</protein>
<dbReference type="AlphaFoldDB" id="A0A918TW47"/>
<comment type="caution">
    <text evidence="2">The sequence shown here is derived from an EMBL/GenBank/DDBJ whole genome shotgun (WGS) entry which is preliminary data.</text>
</comment>
<reference evidence="2" key="2">
    <citation type="submission" date="2020-09" db="EMBL/GenBank/DDBJ databases">
        <authorList>
            <person name="Sun Q."/>
            <person name="Kim S."/>
        </authorList>
    </citation>
    <scope>NUCLEOTIDE SEQUENCE</scope>
    <source>
        <strain evidence="2">KCTC 23310</strain>
    </source>
</reference>
<name>A0A918TW47_9RHOB</name>
<reference evidence="2" key="1">
    <citation type="journal article" date="2014" name="Int. J. Syst. Evol. Microbiol.">
        <title>Complete genome sequence of Corynebacterium casei LMG S-19264T (=DSM 44701T), isolated from a smear-ripened cheese.</title>
        <authorList>
            <consortium name="US DOE Joint Genome Institute (JGI-PGF)"/>
            <person name="Walter F."/>
            <person name="Albersmeier A."/>
            <person name="Kalinowski J."/>
            <person name="Ruckert C."/>
        </authorList>
    </citation>
    <scope>NUCLEOTIDE SEQUENCE</scope>
    <source>
        <strain evidence="2">KCTC 23310</strain>
    </source>
</reference>
<organism evidence="2 3">
    <name type="scientific">Neogemmobacter tilapiae</name>
    <dbReference type="NCBI Taxonomy" id="875041"/>
    <lineage>
        <taxon>Bacteria</taxon>
        <taxon>Pseudomonadati</taxon>
        <taxon>Pseudomonadota</taxon>
        <taxon>Alphaproteobacteria</taxon>
        <taxon>Rhodobacterales</taxon>
        <taxon>Paracoccaceae</taxon>
        <taxon>Neogemmobacter</taxon>
    </lineage>
</organism>
<dbReference type="Proteomes" id="UP000638981">
    <property type="component" value="Unassembled WGS sequence"/>
</dbReference>